<protein>
    <submittedName>
        <fullName evidence="2">Uncharacterized protein</fullName>
    </submittedName>
</protein>
<reference evidence="2 3" key="1">
    <citation type="submission" date="2021-06" db="EMBL/GenBank/DDBJ databases">
        <title>Caerostris darwini draft genome.</title>
        <authorList>
            <person name="Kono N."/>
            <person name="Arakawa K."/>
        </authorList>
    </citation>
    <scope>NUCLEOTIDE SEQUENCE [LARGE SCALE GENOMIC DNA]</scope>
</reference>
<evidence type="ECO:0000313" key="3">
    <source>
        <dbReference type="Proteomes" id="UP001054837"/>
    </source>
</evidence>
<keyword evidence="3" id="KW-1185">Reference proteome</keyword>
<evidence type="ECO:0000256" key="1">
    <source>
        <dbReference type="SAM" id="MobiDB-lite"/>
    </source>
</evidence>
<organism evidence="2 3">
    <name type="scientific">Caerostris darwini</name>
    <dbReference type="NCBI Taxonomy" id="1538125"/>
    <lineage>
        <taxon>Eukaryota</taxon>
        <taxon>Metazoa</taxon>
        <taxon>Ecdysozoa</taxon>
        <taxon>Arthropoda</taxon>
        <taxon>Chelicerata</taxon>
        <taxon>Arachnida</taxon>
        <taxon>Araneae</taxon>
        <taxon>Araneomorphae</taxon>
        <taxon>Entelegynae</taxon>
        <taxon>Araneoidea</taxon>
        <taxon>Araneidae</taxon>
        <taxon>Caerostris</taxon>
    </lineage>
</organism>
<proteinExistence type="predicted"/>
<dbReference type="EMBL" id="BPLQ01012203">
    <property type="protein sequence ID" value="GIY63668.1"/>
    <property type="molecule type" value="Genomic_DNA"/>
</dbReference>
<feature type="compositionally biased region" description="Basic residues" evidence="1">
    <location>
        <begin position="76"/>
        <end position="91"/>
    </location>
</feature>
<dbReference type="Proteomes" id="UP001054837">
    <property type="component" value="Unassembled WGS sequence"/>
</dbReference>
<accession>A0AAV4V0Y8</accession>
<feature type="compositionally biased region" description="Polar residues" evidence="1">
    <location>
        <begin position="56"/>
        <end position="66"/>
    </location>
</feature>
<gene>
    <name evidence="2" type="ORF">CDAR_480341</name>
</gene>
<evidence type="ECO:0000313" key="2">
    <source>
        <dbReference type="EMBL" id="GIY63668.1"/>
    </source>
</evidence>
<feature type="region of interest" description="Disordered" evidence="1">
    <location>
        <begin position="1"/>
        <end position="91"/>
    </location>
</feature>
<dbReference type="AlphaFoldDB" id="A0AAV4V0Y8"/>
<comment type="caution">
    <text evidence="2">The sequence shown here is derived from an EMBL/GenBank/DDBJ whole genome shotgun (WGS) entry which is preliminary data.</text>
</comment>
<name>A0AAV4V0Y8_9ARAC</name>
<sequence>MAYIGISVDPLLTQSNPSGGKRGQDHSGVISFPNTTKSTPGADPNPTTPIADQKDTNNSPGPSTTGIGDANSGIKKLLHFPPTHKRRGIGK</sequence>